<keyword evidence="4" id="KW-0812">Transmembrane</keyword>
<evidence type="ECO:0000256" key="1">
    <source>
        <dbReference type="ARBA" id="ARBA00004141"/>
    </source>
</evidence>
<feature type="domain" description="ABC transporter" evidence="8">
    <location>
        <begin position="338"/>
        <end position="575"/>
    </location>
</feature>
<evidence type="ECO:0000256" key="6">
    <source>
        <dbReference type="ARBA" id="ARBA00023136"/>
    </source>
</evidence>
<evidence type="ECO:0000256" key="5">
    <source>
        <dbReference type="ARBA" id="ARBA00022989"/>
    </source>
</evidence>
<keyword evidence="5" id="KW-1133">Transmembrane helix</keyword>
<dbReference type="Pfam" id="PF00005">
    <property type="entry name" value="ABC_tran"/>
    <property type="match status" value="1"/>
</dbReference>
<evidence type="ECO:0000256" key="7">
    <source>
        <dbReference type="SAM" id="Coils"/>
    </source>
</evidence>
<reference evidence="9 10" key="1">
    <citation type="submission" date="2020-08" db="EMBL/GenBank/DDBJ databases">
        <title>Genomic Encyclopedia of Archaeal and Bacterial Type Strains, Phase II (KMG-II): from individual species to whole genera.</title>
        <authorList>
            <person name="Goeker M."/>
        </authorList>
    </citation>
    <scope>NUCLEOTIDE SEQUENCE [LARGE SCALE GENOMIC DNA]</scope>
    <source>
        <strain evidence="9 10">DSM 43850</strain>
    </source>
</reference>
<dbReference type="InterPro" id="IPR008984">
    <property type="entry name" value="SMAD_FHA_dom_sf"/>
</dbReference>
<protein>
    <submittedName>
        <fullName evidence="9">ABC-type multidrug transport system ATPase subunit</fullName>
    </submittedName>
</protein>
<dbReference type="SUPFAM" id="SSF49879">
    <property type="entry name" value="SMAD/FHA domain"/>
    <property type="match status" value="1"/>
</dbReference>
<dbReference type="PROSITE" id="PS50893">
    <property type="entry name" value="ABC_TRANSPORTER_2"/>
    <property type="match status" value="1"/>
</dbReference>
<keyword evidence="6" id="KW-0472">Membrane</keyword>
<evidence type="ECO:0000256" key="2">
    <source>
        <dbReference type="ARBA" id="ARBA00022448"/>
    </source>
</evidence>
<dbReference type="Gene3D" id="3.40.50.300">
    <property type="entry name" value="P-loop containing nucleotide triphosphate hydrolases"/>
    <property type="match status" value="1"/>
</dbReference>
<dbReference type="PANTHER" id="PTHR48041">
    <property type="entry name" value="ABC TRANSPORTER G FAMILY MEMBER 28"/>
    <property type="match status" value="1"/>
</dbReference>
<dbReference type="RefSeq" id="WP_182840054.1">
    <property type="nucleotide sequence ID" value="NZ_BAAABQ010000070.1"/>
</dbReference>
<sequence length="605" mass="67142">MTSYDPVARLADRWHGWRDGSAGIPLPGRAPLSTPHRDRLTGWACAQYEQERLRYQAIHADYQRRRARALDRLRQAESVLGRARERARELVVQPEDGVLTHRRPGEERRAAPEIRRRRLREHARGLLTARQAVRAARTEVQDSKRELAATQTWLRRQAEGVGERVRVVQARCHRRLASYRSELVRSHPRAGLVAQAMDLLEPTLPEWLREQAGLAEPTPLPPAPDLAPAVDQAPRPELDGEIHPIRDGLVIGSCADHADLVVPGYGVAARHAVLTRKGDRTLLRDLGRGSRTCHAGRPARRVHLEPGSDFYLADHRFRVSADGEHLIRTPVDRFGLLVRALSSHVVHGDKVVPELTRVSFAQRAGTVLAILEPTQPGSVALFSALLGESPSSGALHLHGLNMRTHLHQIRTWTGFVPKHPRLRGKWTVRRELEHADRAQRPSDIRPDRSGQLRAPVARVCRLLGLESFVDKRVDQLSKGQRRQLSIAVEALAEPRLLLLDEPISGLGLRMSRPVMSGLREVAALGCTVLMTARSVADLRFADQVVVIGTKGRLVFSGDPAALPGTLGAQDDRGLRKVLARSTGELARKYAAETVCNACGTTETQE</sequence>
<keyword evidence="3" id="KW-0597">Phosphoprotein</keyword>
<comment type="caution">
    <text evidence="9">The sequence shown here is derived from an EMBL/GenBank/DDBJ whole genome shotgun (WGS) entry which is preliminary data.</text>
</comment>
<feature type="coiled-coil region" evidence="7">
    <location>
        <begin position="59"/>
        <end position="93"/>
    </location>
</feature>
<keyword evidence="2" id="KW-0813">Transport</keyword>
<evidence type="ECO:0000259" key="8">
    <source>
        <dbReference type="PROSITE" id="PS50893"/>
    </source>
</evidence>
<dbReference type="PANTHER" id="PTHR48041:SF139">
    <property type="entry name" value="PROTEIN SCARLET"/>
    <property type="match status" value="1"/>
</dbReference>
<dbReference type="Pfam" id="PF00498">
    <property type="entry name" value="FHA"/>
    <property type="match status" value="1"/>
</dbReference>
<evidence type="ECO:0000256" key="4">
    <source>
        <dbReference type="ARBA" id="ARBA00022692"/>
    </source>
</evidence>
<dbReference type="Gene3D" id="2.60.200.20">
    <property type="match status" value="1"/>
</dbReference>
<dbReference type="InterPro" id="IPR000253">
    <property type="entry name" value="FHA_dom"/>
</dbReference>
<name>A0ABR6BW13_9PSEU</name>
<dbReference type="SUPFAM" id="SSF52540">
    <property type="entry name" value="P-loop containing nucleoside triphosphate hydrolases"/>
    <property type="match status" value="1"/>
</dbReference>
<keyword evidence="10" id="KW-1185">Reference proteome</keyword>
<dbReference type="InterPro" id="IPR050352">
    <property type="entry name" value="ABCG_transporters"/>
</dbReference>
<accession>A0ABR6BW13</accession>
<dbReference type="CDD" id="cd00060">
    <property type="entry name" value="FHA"/>
    <property type="match status" value="1"/>
</dbReference>
<evidence type="ECO:0000313" key="10">
    <source>
        <dbReference type="Proteomes" id="UP000517916"/>
    </source>
</evidence>
<proteinExistence type="predicted"/>
<comment type="subcellular location">
    <subcellularLocation>
        <location evidence="1">Membrane</location>
        <topology evidence="1">Multi-pass membrane protein</topology>
    </subcellularLocation>
</comment>
<keyword evidence="7" id="KW-0175">Coiled coil</keyword>
<evidence type="ECO:0000256" key="3">
    <source>
        <dbReference type="ARBA" id="ARBA00022553"/>
    </source>
</evidence>
<dbReference type="Proteomes" id="UP000517916">
    <property type="component" value="Unassembled WGS sequence"/>
</dbReference>
<organism evidence="9 10">
    <name type="scientific">Kutzneria viridogrisea</name>
    <dbReference type="NCBI Taxonomy" id="47990"/>
    <lineage>
        <taxon>Bacteria</taxon>
        <taxon>Bacillati</taxon>
        <taxon>Actinomycetota</taxon>
        <taxon>Actinomycetes</taxon>
        <taxon>Pseudonocardiales</taxon>
        <taxon>Pseudonocardiaceae</taxon>
        <taxon>Kutzneria</taxon>
    </lineage>
</organism>
<gene>
    <name evidence="9" type="ORF">BC739_008006</name>
</gene>
<dbReference type="EMBL" id="JACJID010000007">
    <property type="protein sequence ID" value="MBA8930759.1"/>
    <property type="molecule type" value="Genomic_DNA"/>
</dbReference>
<dbReference type="InterPro" id="IPR027417">
    <property type="entry name" value="P-loop_NTPase"/>
</dbReference>
<dbReference type="InterPro" id="IPR003439">
    <property type="entry name" value="ABC_transporter-like_ATP-bd"/>
</dbReference>
<evidence type="ECO:0000313" key="9">
    <source>
        <dbReference type="EMBL" id="MBA8930759.1"/>
    </source>
</evidence>